<organism evidence="2 3">
    <name type="scientific">Melipona bicolor</name>
    <dbReference type="NCBI Taxonomy" id="60889"/>
    <lineage>
        <taxon>Eukaryota</taxon>
        <taxon>Metazoa</taxon>
        <taxon>Ecdysozoa</taxon>
        <taxon>Arthropoda</taxon>
        <taxon>Hexapoda</taxon>
        <taxon>Insecta</taxon>
        <taxon>Pterygota</taxon>
        <taxon>Neoptera</taxon>
        <taxon>Endopterygota</taxon>
        <taxon>Hymenoptera</taxon>
        <taxon>Apocrita</taxon>
        <taxon>Aculeata</taxon>
        <taxon>Apoidea</taxon>
        <taxon>Anthophila</taxon>
        <taxon>Apidae</taxon>
        <taxon>Melipona</taxon>
    </lineage>
</organism>
<dbReference type="EMBL" id="JAHYIQ010000005">
    <property type="protein sequence ID" value="KAK1131978.1"/>
    <property type="molecule type" value="Genomic_DNA"/>
</dbReference>
<accession>A0AA40G6R5</accession>
<sequence>MSGKSLSVQRQNLLQIMQQLWLSGIMCWLPSQKRADEDSTDEQSTHVNKHTRDQMTVADTQLKNFTILQQANYHVAT</sequence>
<dbReference type="Proteomes" id="UP001177670">
    <property type="component" value="Unassembled WGS sequence"/>
</dbReference>
<reference evidence="2" key="1">
    <citation type="submission" date="2021-10" db="EMBL/GenBank/DDBJ databases">
        <title>Melipona bicolor Genome sequencing and assembly.</title>
        <authorList>
            <person name="Araujo N.S."/>
            <person name="Arias M.C."/>
        </authorList>
    </citation>
    <scope>NUCLEOTIDE SEQUENCE</scope>
    <source>
        <strain evidence="2">USP_2M_L1-L4_2017</strain>
        <tissue evidence="2">Whole body</tissue>
    </source>
</reference>
<evidence type="ECO:0000256" key="1">
    <source>
        <dbReference type="SAM" id="MobiDB-lite"/>
    </source>
</evidence>
<name>A0AA40G6R5_9HYME</name>
<keyword evidence="3" id="KW-1185">Reference proteome</keyword>
<protein>
    <submittedName>
        <fullName evidence="2">Uncharacterized protein</fullName>
    </submittedName>
</protein>
<proteinExistence type="predicted"/>
<comment type="caution">
    <text evidence="2">The sequence shown here is derived from an EMBL/GenBank/DDBJ whole genome shotgun (WGS) entry which is preliminary data.</text>
</comment>
<feature type="region of interest" description="Disordered" evidence="1">
    <location>
        <begin position="33"/>
        <end position="54"/>
    </location>
</feature>
<evidence type="ECO:0000313" key="2">
    <source>
        <dbReference type="EMBL" id="KAK1131978.1"/>
    </source>
</evidence>
<dbReference type="AlphaFoldDB" id="A0AA40G6R5"/>
<gene>
    <name evidence="2" type="ORF">K0M31_016120</name>
</gene>
<evidence type="ECO:0000313" key="3">
    <source>
        <dbReference type="Proteomes" id="UP001177670"/>
    </source>
</evidence>